<evidence type="ECO:0000256" key="6">
    <source>
        <dbReference type="ARBA" id="ARBA00023170"/>
    </source>
</evidence>
<evidence type="ECO:0000256" key="3">
    <source>
        <dbReference type="ARBA" id="ARBA00022692"/>
    </source>
</evidence>
<dbReference type="EnsemblMetazoa" id="ADIR009497-RA">
    <property type="protein sequence ID" value="ADIR009497-PA"/>
    <property type="gene ID" value="ADIR009497"/>
</dbReference>
<dbReference type="VEuPathDB" id="VectorBase:ADIR009497"/>
<keyword evidence="7" id="KW-0325">Glycoprotein</keyword>
<dbReference type="Proteomes" id="UP000075884">
    <property type="component" value="Unassembled WGS sequence"/>
</dbReference>
<protein>
    <submittedName>
        <fullName evidence="8">Uncharacterized protein</fullName>
    </submittedName>
</protein>
<keyword evidence="5" id="KW-0472">Membrane</keyword>
<dbReference type="AlphaFoldDB" id="A0A182NPB2"/>
<comment type="subcellular location">
    <subcellularLocation>
        <location evidence="1">Cell membrane</location>
        <topology evidence="1">Multi-pass membrane protein</topology>
    </subcellularLocation>
</comment>
<name>A0A182NPB2_9DIPT</name>
<keyword evidence="4" id="KW-1133">Transmembrane helix</keyword>
<proteinExistence type="predicted"/>
<dbReference type="PANTHER" id="PTHR42643">
    <property type="entry name" value="IONOTROPIC RECEPTOR 20A-RELATED"/>
    <property type="match status" value="1"/>
</dbReference>
<keyword evidence="3" id="KW-0812">Transmembrane</keyword>
<organism evidence="8 9">
    <name type="scientific">Anopheles dirus</name>
    <dbReference type="NCBI Taxonomy" id="7168"/>
    <lineage>
        <taxon>Eukaryota</taxon>
        <taxon>Metazoa</taxon>
        <taxon>Ecdysozoa</taxon>
        <taxon>Arthropoda</taxon>
        <taxon>Hexapoda</taxon>
        <taxon>Insecta</taxon>
        <taxon>Pterygota</taxon>
        <taxon>Neoptera</taxon>
        <taxon>Endopterygota</taxon>
        <taxon>Diptera</taxon>
        <taxon>Nematocera</taxon>
        <taxon>Culicoidea</taxon>
        <taxon>Culicidae</taxon>
        <taxon>Anophelinae</taxon>
        <taxon>Anopheles</taxon>
    </lineage>
</organism>
<evidence type="ECO:0000313" key="9">
    <source>
        <dbReference type="Proteomes" id="UP000075884"/>
    </source>
</evidence>
<dbReference type="GO" id="GO:0005886">
    <property type="term" value="C:plasma membrane"/>
    <property type="evidence" value="ECO:0007669"/>
    <property type="project" value="UniProtKB-SubCell"/>
</dbReference>
<evidence type="ECO:0000313" key="8">
    <source>
        <dbReference type="EnsemblMetazoa" id="ADIR009497-PA"/>
    </source>
</evidence>
<evidence type="ECO:0000256" key="2">
    <source>
        <dbReference type="ARBA" id="ARBA00022475"/>
    </source>
</evidence>
<evidence type="ECO:0000256" key="5">
    <source>
        <dbReference type="ARBA" id="ARBA00023136"/>
    </source>
</evidence>
<evidence type="ECO:0000256" key="7">
    <source>
        <dbReference type="ARBA" id="ARBA00023180"/>
    </source>
</evidence>
<reference evidence="9" key="1">
    <citation type="submission" date="2013-03" db="EMBL/GenBank/DDBJ databases">
        <title>The Genome Sequence of Anopheles dirus WRAIR2.</title>
        <authorList>
            <consortium name="The Broad Institute Genomics Platform"/>
            <person name="Neafsey D.E."/>
            <person name="Walton C."/>
            <person name="Walker B."/>
            <person name="Young S.K."/>
            <person name="Zeng Q."/>
            <person name="Gargeya S."/>
            <person name="Fitzgerald M."/>
            <person name="Haas B."/>
            <person name="Abouelleil A."/>
            <person name="Allen A.W."/>
            <person name="Alvarado L."/>
            <person name="Arachchi H.M."/>
            <person name="Berlin A.M."/>
            <person name="Chapman S.B."/>
            <person name="Gainer-Dewar J."/>
            <person name="Goldberg J."/>
            <person name="Griggs A."/>
            <person name="Gujja S."/>
            <person name="Hansen M."/>
            <person name="Howarth C."/>
            <person name="Imamovic A."/>
            <person name="Ireland A."/>
            <person name="Larimer J."/>
            <person name="McCowan C."/>
            <person name="Murphy C."/>
            <person name="Pearson M."/>
            <person name="Poon T.W."/>
            <person name="Priest M."/>
            <person name="Roberts A."/>
            <person name="Saif S."/>
            <person name="Shea T."/>
            <person name="Sisk P."/>
            <person name="Sykes S."/>
            <person name="Wortman J."/>
            <person name="Nusbaum C."/>
            <person name="Birren B."/>
        </authorList>
    </citation>
    <scope>NUCLEOTIDE SEQUENCE [LARGE SCALE GENOMIC DNA]</scope>
    <source>
        <strain evidence="9">WRAIR2</strain>
    </source>
</reference>
<sequence length="694" mass="81933">MLMTVKISPPNAIQTRLERRDAAHHHGVPRAEVSRRFDRLILTGTDKWSSPALGCLRDGIFLKEVIAAKNYTLKPRVVLPEDYNTFPSTIYTMVEAAWLRLHLVVAVIGSSYYTSAFQQQLFLPSWNRAYLHADAPIARYLLELLRPVCANDDVYQLKFMRHHEDPQANDILSSVLTGLDELACGHQVTVEDDKLERFMTSKKYFIIFANNSPHSFQSFHTFFKWKVHRFGTARFIVVVFLLHQNVNAFGMFQFEQYARPFNILLLFYDLRGMFDCISLEPFMQAVILHQPDRPSFGSLEQLFRRQYRDLRGYELTVYFTRGDQSLRMLPTNRYWYFIDVLSRRINARYHIHTDDLHNWREHQPMDFGIVYDTFQSHPIRRISLKQFSYHCILSPRSKRIPFIRLLVDPFQWTVWLALLLASELTSLFLQRYGYLARRTFFTINFDIFQTFINGPPRSETDTTAGNCALTSYIYATLILVTVYQSVLTARLSQTLFYPEFRTVDEVNRSGLPIYVSEYVQKISALRFSNEIELTYGERTGDEPTRYHVVLPCDVAERWSRALWDAVHLVPERLAPFQDTFVLFYYSPFDELLDFHWTGFIEGDLFRYWNTRNWFRHDDGLPQMSQRWQRSEKDEERAFRVHDLLICWTILAVEVRPPSQKGSPVVVEFSIFVVDINSINVEDMDFRYRKQLSKQ</sequence>
<dbReference type="STRING" id="7168.A0A182NPB2"/>
<accession>A0A182NPB2</accession>
<evidence type="ECO:0000256" key="4">
    <source>
        <dbReference type="ARBA" id="ARBA00022989"/>
    </source>
</evidence>
<dbReference type="InterPro" id="IPR052192">
    <property type="entry name" value="Insect_Ionotropic_Sensory_Rcpt"/>
</dbReference>
<keyword evidence="6" id="KW-0675">Receptor</keyword>
<reference evidence="8" key="2">
    <citation type="submission" date="2020-05" db="UniProtKB">
        <authorList>
            <consortium name="EnsemblMetazoa"/>
        </authorList>
    </citation>
    <scope>IDENTIFICATION</scope>
    <source>
        <strain evidence="8">WRAIR2</strain>
    </source>
</reference>
<keyword evidence="9" id="KW-1185">Reference proteome</keyword>
<dbReference type="PANTHER" id="PTHR42643:SF30">
    <property type="entry name" value="IONOTROPIC RECEPTOR 40A-RELATED"/>
    <property type="match status" value="1"/>
</dbReference>
<keyword evidence="2" id="KW-1003">Cell membrane</keyword>
<evidence type="ECO:0000256" key="1">
    <source>
        <dbReference type="ARBA" id="ARBA00004651"/>
    </source>
</evidence>